<dbReference type="Gene3D" id="3.30.870.10">
    <property type="entry name" value="Endonuclease Chain A"/>
    <property type="match status" value="2"/>
</dbReference>
<comment type="caution">
    <text evidence="3">The sequence shown here is derived from an EMBL/GenBank/DDBJ whole genome shotgun (WGS) entry which is preliminary data.</text>
</comment>
<protein>
    <recommendedName>
        <fullName evidence="2">PLD phosphodiesterase domain-containing protein</fullName>
    </recommendedName>
</protein>
<dbReference type="GO" id="GO:0003824">
    <property type="term" value="F:catalytic activity"/>
    <property type="evidence" value="ECO:0007669"/>
    <property type="project" value="InterPro"/>
</dbReference>
<feature type="domain" description="PLD phosphodiesterase" evidence="2">
    <location>
        <begin position="170"/>
        <end position="197"/>
    </location>
</feature>
<evidence type="ECO:0000256" key="1">
    <source>
        <dbReference type="ARBA" id="ARBA00008664"/>
    </source>
</evidence>
<reference evidence="3" key="1">
    <citation type="submission" date="2024-06" db="EMBL/GenBank/DDBJ databases">
        <authorList>
            <person name="Liu X."/>
            <person name="Lenzi L."/>
            <person name="Haldenby T S."/>
            <person name="Uol C."/>
        </authorList>
    </citation>
    <scope>NUCLEOTIDE SEQUENCE</scope>
</reference>
<dbReference type="Pfam" id="PF13918">
    <property type="entry name" value="PLDc_3"/>
    <property type="match status" value="1"/>
</dbReference>
<dbReference type="SUPFAM" id="SSF56024">
    <property type="entry name" value="Phospholipase D/nuclease"/>
    <property type="match status" value="2"/>
</dbReference>
<dbReference type="Proteomes" id="UP001497525">
    <property type="component" value="Unassembled WGS sequence"/>
</dbReference>
<dbReference type="InterPro" id="IPR050874">
    <property type="entry name" value="Diverse_PLD-related"/>
</dbReference>
<organism evidence="3 4">
    <name type="scientific">Calicophoron daubneyi</name>
    <name type="common">Rumen fluke</name>
    <name type="synonym">Paramphistomum daubneyi</name>
    <dbReference type="NCBI Taxonomy" id="300641"/>
    <lineage>
        <taxon>Eukaryota</taxon>
        <taxon>Metazoa</taxon>
        <taxon>Spiralia</taxon>
        <taxon>Lophotrochozoa</taxon>
        <taxon>Platyhelminthes</taxon>
        <taxon>Trematoda</taxon>
        <taxon>Digenea</taxon>
        <taxon>Plagiorchiida</taxon>
        <taxon>Pronocephalata</taxon>
        <taxon>Paramphistomoidea</taxon>
        <taxon>Paramphistomidae</taxon>
        <taxon>Calicophoron</taxon>
    </lineage>
</organism>
<dbReference type="PROSITE" id="PS50035">
    <property type="entry name" value="PLD"/>
    <property type="match status" value="2"/>
</dbReference>
<dbReference type="PANTHER" id="PTHR10185">
    <property type="entry name" value="PHOSPHOLIPASE D - RELATED"/>
    <property type="match status" value="1"/>
</dbReference>
<dbReference type="SMART" id="SM00155">
    <property type="entry name" value="PLDc"/>
    <property type="match status" value="2"/>
</dbReference>
<dbReference type="EMBL" id="CAXLJL010000612">
    <property type="protein sequence ID" value="CAL5139548.1"/>
    <property type="molecule type" value="Genomic_DNA"/>
</dbReference>
<accession>A0AAV2TT01</accession>
<dbReference type="InterPro" id="IPR032803">
    <property type="entry name" value="PLDc_3"/>
</dbReference>
<gene>
    <name evidence="3" type="ORF">CDAUBV1_LOCUS14673</name>
</gene>
<comment type="similarity">
    <text evidence="1">Belongs to the phospholipase D family.</text>
</comment>
<dbReference type="InterPro" id="IPR001736">
    <property type="entry name" value="PLipase_D/transphosphatidylase"/>
</dbReference>
<proteinExistence type="inferred from homology"/>
<dbReference type="PANTHER" id="PTHR10185:SF17">
    <property type="entry name" value="GM01519P-RELATED"/>
    <property type="match status" value="1"/>
</dbReference>
<sequence>MTNSVQFVDHLSIRLKGSYMRNLAWCVTALWTFVFQLVLRTKLVYGEQFLELRSIQTPGCKVYLAESMPEFLTFPTGSPKHISSYDAWRMILNDATYGLNIASVYWTLLSNQTFTATNEGRGYYRVLKRRCSEIRVTIAQNGSKHANEELDGLADAGAKIYWIDVTKLAGRGILHTKLHTSDGRNAYIGSANMDWRSLTEIRELGALMWGCYELVTDVDKIHATYVLVADGIPKRWPRELETEYNQNNPMRLEINGIPSRAFFSSSPPHLNPPGRANDLNVILSIINKAQKFIHIEVMDYLTEIFPTANLPAMFWPDIDDALRRAAIDRKVEVCLLVGNWPHTANEQYAYVKSLQALNGVRGAKLSVRWFTVPVYNAEQGSIPYARVNHAKFMVTETTAYIGTSNWSGNYFLYTGGIGFVVEQDEDGSKQRNTSIREQLEATFQRDWNSKYSSGYASGARLFREISWISKLILLTLAIRVYL</sequence>
<dbReference type="CDD" id="cd09107">
    <property type="entry name" value="PLDc_vPLD3_4_5_like_2"/>
    <property type="match status" value="1"/>
</dbReference>
<evidence type="ECO:0000313" key="3">
    <source>
        <dbReference type="EMBL" id="CAL5139548.1"/>
    </source>
</evidence>
<name>A0AAV2TT01_CALDB</name>
<dbReference type="AlphaFoldDB" id="A0AAV2TT01"/>
<feature type="domain" description="PLD phosphodiesterase" evidence="2">
    <location>
        <begin position="384"/>
        <end position="410"/>
    </location>
</feature>
<evidence type="ECO:0000313" key="4">
    <source>
        <dbReference type="Proteomes" id="UP001497525"/>
    </source>
</evidence>
<evidence type="ECO:0000259" key="2">
    <source>
        <dbReference type="PROSITE" id="PS50035"/>
    </source>
</evidence>